<dbReference type="Gene3D" id="3.10.20.30">
    <property type="match status" value="1"/>
</dbReference>
<comment type="caution">
    <text evidence="1">The sequence shown here is derived from an EMBL/GenBank/DDBJ whole genome shotgun (WGS) entry which is preliminary data.</text>
</comment>
<dbReference type="PANTHER" id="PTHR34472:SF1">
    <property type="entry name" value="SULFUR CARRIER PROTEIN THIS"/>
    <property type="match status" value="1"/>
</dbReference>
<evidence type="ECO:0000313" key="2">
    <source>
        <dbReference type="Proteomes" id="UP001201273"/>
    </source>
</evidence>
<dbReference type="InterPro" id="IPR016155">
    <property type="entry name" value="Mopterin_synth/thiamin_S_b"/>
</dbReference>
<dbReference type="InterPro" id="IPR010035">
    <property type="entry name" value="Thi_S"/>
</dbReference>
<name>A0ABS8W6G8_9GAMM</name>
<dbReference type="Pfam" id="PF02597">
    <property type="entry name" value="ThiS"/>
    <property type="match status" value="1"/>
</dbReference>
<dbReference type="InterPro" id="IPR012675">
    <property type="entry name" value="Beta-grasp_dom_sf"/>
</dbReference>
<accession>A0ABS8W6G8</accession>
<dbReference type="Proteomes" id="UP001201273">
    <property type="component" value="Unassembled WGS sequence"/>
</dbReference>
<gene>
    <name evidence="1" type="primary">thiS</name>
    <name evidence="1" type="ORF">K6Y31_04655</name>
</gene>
<dbReference type="CDD" id="cd00565">
    <property type="entry name" value="Ubl_ThiS"/>
    <property type="match status" value="1"/>
</dbReference>
<dbReference type="InterPro" id="IPR003749">
    <property type="entry name" value="ThiS/MoaD-like"/>
</dbReference>
<reference evidence="1 2" key="1">
    <citation type="journal article" date="2022" name="Environ. Microbiol. Rep.">
        <title>Eco-phylogenetic analyses reveal divergent evolution of vitamin B12 metabolism in the marine bacterial family 'Psychromonadaceae'.</title>
        <authorList>
            <person name="Jin X."/>
            <person name="Yang Y."/>
            <person name="Cao H."/>
            <person name="Gao B."/>
            <person name="Zhao Z."/>
        </authorList>
    </citation>
    <scope>NUCLEOTIDE SEQUENCE [LARGE SCALE GENOMIC DNA]</scope>
    <source>
        <strain evidence="1 2">MKS20</strain>
    </source>
</reference>
<dbReference type="NCBIfam" id="TIGR01683">
    <property type="entry name" value="thiS"/>
    <property type="match status" value="1"/>
</dbReference>
<keyword evidence="2" id="KW-1185">Reference proteome</keyword>
<proteinExistence type="predicted"/>
<protein>
    <submittedName>
        <fullName evidence="1">Sulfur carrier protein ThiS</fullName>
    </submittedName>
</protein>
<dbReference type="PANTHER" id="PTHR34472">
    <property type="entry name" value="SULFUR CARRIER PROTEIN THIS"/>
    <property type="match status" value="1"/>
</dbReference>
<sequence>MNKITININGQAQQLAPQTSVTDLLTTLGHAEQGMALAVNQSIISRSEWPDHYLQQGDEVSLFQAIAGG</sequence>
<dbReference type="EMBL" id="JAIMJA010000003">
    <property type="protein sequence ID" value="MCE2594100.1"/>
    <property type="molecule type" value="Genomic_DNA"/>
</dbReference>
<organism evidence="1 2">
    <name type="scientific">Motilimonas cestriensis</name>
    <dbReference type="NCBI Taxonomy" id="2742685"/>
    <lineage>
        <taxon>Bacteria</taxon>
        <taxon>Pseudomonadati</taxon>
        <taxon>Pseudomonadota</taxon>
        <taxon>Gammaproteobacteria</taxon>
        <taxon>Alteromonadales</taxon>
        <taxon>Alteromonadales genera incertae sedis</taxon>
        <taxon>Motilimonas</taxon>
    </lineage>
</organism>
<dbReference type="RefSeq" id="WP_233051676.1">
    <property type="nucleotide sequence ID" value="NZ_JAIMJA010000003.1"/>
</dbReference>
<dbReference type="SUPFAM" id="SSF54285">
    <property type="entry name" value="MoaD/ThiS"/>
    <property type="match status" value="1"/>
</dbReference>
<evidence type="ECO:0000313" key="1">
    <source>
        <dbReference type="EMBL" id="MCE2594100.1"/>
    </source>
</evidence>